<dbReference type="PANTHER" id="PTHR11361">
    <property type="entry name" value="DNA MISMATCH REPAIR PROTEIN MUTS FAMILY MEMBER"/>
    <property type="match status" value="1"/>
</dbReference>
<gene>
    <name evidence="2" type="ORF">OTU49_014775</name>
</gene>
<evidence type="ECO:0000313" key="3">
    <source>
        <dbReference type="Proteomes" id="UP001445076"/>
    </source>
</evidence>
<dbReference type="EMBL" id="JARKIK010000007">
    <property type="protein sequence ID" value="KAK8750317.1"/>
    <property type="molecule type" value="Genomic_DNA"/>
</dbReference>
<sequence>VQRGRGSLTCTTEHLYQLDQRSRDTLREILIMSNVIVLEMLVEARGRMGALHGLGEALATLDLVVSLAHAAALGSWVRPEFSHTLAIRAGRHPILDVLSTVPPVPNNTFLSPENRVIVLTGPNMSGKSTY</sequence>
<dbReference type="SUPFAM" id="SSF52540">
    <property type="entry name" value="P-loop containing nucleoside triphosphate hydrolases"/>
    <property type="match status" value="1"/>
</dbReference>
<dbReference type="GO" id="GO:0140664">
    <property type="term" value="F:ATP-dependent DNA damage sensor activity"/>
    <property type="evidence" value="ECO:0007669"/>
    <property type="project" value="InterPro"/>
</dbReference>
<dbReference type="GO" id="GO:0030983">
    <property type="term" value="F:mismatched DNA binding"/>
    <property type="evidence" value="ECO:0007669"/>
    <property type="project" value="InterPro"/>
</dbReference>
<dbReference type="Proteomes" id="UP001445076">
    <property type="component" value="Unassembled WGS sequence"/>
</dbReference>
<dbReference type="AlphaFoldDB" id="A0AAW0Y0W7"/>
<name>A0AAW0Y0W7_CHEQU</name>
<dbReference type="PANTHER" id="PTHR11361:SF21">
    <property type="entry name" value="MUTS PROTEIN HOMOLOG 4"/>
    <property type="match status" value="1"/>
</dbReference>
<comment type="caution">
    <text evidence="2">The sequence shown here is derived from an EMBL/GenBank/DDBJ whole genome shotgun (WGS) entry which is preliminary data.</text>
</comment>
<feature type="non-terminal residue" evidence="2">
    <location>
        <position position="1"/>
    </location>
</feature>
<dbReference type="InterPro" id="IPR027417">
    <property type="entry name" value="P-loop_NTPase"/>
</dbReference>
<protein>
    <submittedName>
        <fullName evidence="2">Uncharacterized protein</fullName>
    </submittedName>
</protein>
<keyword evidence="3" id="KW-1185">Reference proteome</keyword>
<dbReference type="GO" id="GO:0006298">
    <property type="term" value="P:mismatch repair"/>
    <property type="evidence" value="ECO:0007669"/>
    <property type="project" value="InterPro"/>
</dbReference>
<reference evidence="2 3" key="1">
    <citation type="journal article" date="2024" name="BMC Genomics">
        <title>Genome assembly of redclaw crayfish (Cherax quadricarinatus) provides insights into its immune adaptation and hypoxia tolerance.</title>
        <authorList>
            <person name="Liu Z."/>
            <person name="Zheng J."/>
            <person name="Li H."/>
            <person name="Fang K."/>
            <person name="Wang S."/>
            <person name="He J."/>
            <person name="Zhou D."/>
            <person name="Weng S."/>
            <person name="Chi M."/>
            <person name="Gu Z."/>
            <person name="He J."/>
            <person name="Li F."/>
            <person name="Wang M."/>
        </authorList>
    </citation>
    <scope>NUCLEOTIDE SEQUENCE [LARGE SCALE GENOMIC DNA]</scope>
    <source>
        <strain evidence="2">ZL_2023a</strain>
    </source>
</reference>
<organism evidence="2 3">
    <name type="scientific">Cherax quadricarinatus</name>
    <name type="common">Australian red claw crayfish</name>
    <dbReference type="NCBI Taxonomy" id="27406"/>
    <lineage>
        <taxon>Eukaryota</taxon>
        <taxon>Metazoa</taxon>
        <taxon>Ecdysozoa</taxon>
        <taxon>Arthropoda</taxon>
        <taxon>Crustacea</taxon>
        <taxon>Multicrustacea</taxon>
        <taxon>Malacostraca</taxon>
        <taxon>Eumalacostraca</taxon>
        <taxon>Eucarida</taxon>
        <taxon>Decapoda</taxon>
        <taxon>Pleocyemata</taxon>
        <taxon>Astacidea</taxon>
        <taxon>Parastacoidea</taxon>
        <taxon>Parastacidae</taxon>
        <taxon>Cherax</taxon>
    </lineage>
</organism>
<dbReference type="InterPro" id="IPR045076">
    <property type="entry name" value="MutS"/>
</dbReference>
<evidence type="ECO:0000313" key="2">
    <source>
        <dbReference type="EMBL" id="KAK8750317.1"/>
    </source>
</evidence>
<evidence type="ECO:0000256" key="1">
    <source>
        <dbReference type="ARBA" id="ARBA00006271"/>
    </source>
</evidence>
<dbReference type="Gene3D" id="3.40.50.300">
    <property type="entry name" value="P-loop containing nucleotide triphosphate hydrolases"/>
    <property type="match status" value="1"/>
</dbReference>
<dbReference type="GO" id="GO:0007131">
    <property type="term" value="P:reciprocal meiotic recombination"/>
    <property type="evidence" value="ECO:0007669"/>
    <property type="project" value="TreeGrafter"/>
</dbReference>
<feature type="non-terminal residue" evidence="2">
    <location>
        <position position="130"/>
    </location>
</feature>
<dbReference type="GO" id="GO:0005524">
    <property type="term" value="F:ATP binding"/>
    <property type="evidence" value="ECO:0007669"/>
    <property type="project" value="InterPro"/>
</dbReference>
<comment type="similarity">
    <text evidence="1">Belongs to the DNA mismatch repair MutS family.</text>
</comment>
<proteinExistence type="inferred from homology"/>
<dbReference type="SUPFAM" id="SSF48334">
    <property type="entry name" value="DNA repair protein MutS, domain III"/>
    <property type="match status" value="1"/>
</dbReference>
<dbReference type="GO" id="GO:0005634">
    <property type="term" value="C:nucleus"/>
    <property type="evidence" value="ECO:0007669"/>
    <property type="project" value="TreeGrafter"/>
</dbReference>
<dbReference type="InterPro" id="IPR036187">
    <property type="entry name" value="DNA_mismatch_repair_MutS_sf"/>
</dbReference>
<accession>A0AAW0Y0W7</accession>